<evidence type="ECO:0000313" key="2">
    <source>
        <dbReference type="EMBL" id="KAL1407816.1"/>
    </source>
</evidence>
<dbReference type="RefSeq" id="XP_069207760.1">
    <property type="nucleotide sequence ID" value="XM_069355689.1"/>
</dbReference>
<name>A0ABR3PZB3_9TREE</name>
<dbReference type="Gene3D" id="2.160.20.80">
    <property type="entry name" value="E3 ubiquitin-protein ligase SopA"/>
    <property type="match status" value="1"/>
</dbReference>
<accession>A0ABR3PZB3</accession>
<evidence type="ECO:0008006" key="4">
    <source>
        <dbReference type="Google" id="ProtNLM"/>
    </source>
</evidence>
<evidence type="ECO:0000256" key="1">
    <source>
        <dbReference type="SAM" id="MobiDB-lite"/>
    </source>
</evidence>
<proteinExistence type="predicted"/>
<reference evidence="2 3" key="1">
    <citation type="submission" date="2023-08" db="EMBL/GenBank/DDBJ databases">
        <title>Annotated Genome Sequence of Vanrija albida AlHP1.</title>
        <authorList>
            <person name="Herzog R."/>
        </authorList>
    </citation>
    <scope>NUCLEOTIDE SEQUENCE [LARGE SCALE GENOMIC DNA]</scope>
    <source>
        <strain evidence="2 3">AlHP1</strain>
    </source>
</reference>
<keyword evidence="3" id="KW-1185">Reference proteome</keyword>
<dbReference type="Proteomes" id="UP001565368">
    <property type="component" value="Unassembled WGS sequence"/>
</dbReference>
<feature type="region of interest" description="Disordered" evidence="1">
    <location>
        <begin position="263"/>
        <end position="321"/>
    </location>
</feature>
<dbReference type="SUPFAM" id="SSF141571">
    <property type="entry name" value="Pentapeptide repeat-like"/>
    <property type="match status" value="1"/>
</dbReference>
<gene>
    <name evidence="2" type="ORF">Q8F55_007251</name>
</gene>
<comment type="caution">
    <text evidence="2">The sequence shown here is derived from an EMBL/GenBank/DDBJ whole genome shotgun (WGS) entry which is preliminary data.</text>
</comment>
<feature type="compositionally biased region" description="Basic and acidic residues" evidence="1">
    <location>
        <begin position="288"/>
        <end position="305"/>
    </location>
</feature>
<sequence length="392" mass="41767">MSTLPKSWITAGSRGLWQIKGWTTYSTIPYDVLPPVTPEEDFAFLRALVPAEPANGVNGASGHSNRTEANGTEANGTEANGTEANGTEANGTEANGTEANGTEANGTEANGTEANGTEANGTEANGTEANGTEANGTEANGTEANGTNDTADSSDEESEDEDIEDMHFADEKNIDALLDKHIATAATLGLELPSSFIDFFRNHRKEGKNIPTPTACYFSLGTRLIKIKGAPSNARGLRFLNDQQSCVFWLLVLEPGKPTAVISGYPIWDDDEDEDEEDEPKAQGAEGVKPDGAENDAAEDKPEDKPEADEETTNDPNDWDSSYELAGPAICAASFPEFIKRLFIENTLWFSLGGWGSDNGPPQSIRPELEAYREAATKAVEEGKVPAALGEE</sequence>
<feature type="compositionally biased region" description="Polar residues" evidence="1">
    <location>
        <begin position="61"/>
        <end position="151"/>
    </location>
</feature>
<dbReference type="EMBL" id="JBBXJM010000005">
    <property type="protein sequence ID" value="KAL1407816.1"/>
    <property type="molecule type" value="Genomic_DNA"/>
</dbReference>
<feature type="compositionally biased region" description="Acidic residues" evidence="1">
    <location>
        <begin position="268"/>
        <end position="279"/>
    </location>
</feature>
<dbReference type="GeneID" id="95988294"/>
<protein>
    <recommendedName>
        <fullName evidence="4">Knr4/Smi1-like domain-containing protein</fullName>
    </recommendedName>
</protein>
<feature type="compositionally biased region" description="Acidic residues" evidence="1">
    <location>
        <begin position="152"/>
        <end position="163"/>
    </location>
</feature>
<feature type="region of interest" description="Disordered" evidence="1">
    <location>
        <begin position="55"/>
        <end position="163"/>
    </location>
</feature>
<organism evidence="2 3">
    <name type="scientific">Vanrija albida</name>
    <dbReference type="NCBI Taxonomy" id="181172"/>
    <lineage>
        <taxon>Eukaryota</taxon>
        <taxon>Fungi</taxon>
        <taxon>Dikarya</taxon>
        <taxon>Basidiomycota</taxon>
        <taxon>Agaricomycotina</taxon>
        <taxon>Tremellomycetes</taxon>
        <taxon>Trichosporonales</taxon>
        <taxon>Trichosporonaceae</taxon>
        <taxon>Vanrija</taxon>
    </lineage>
</organism>
<evidence type="ECO:0000313" key="3">
    <source>
        <dbReference type="Proteomes" id="UP001565368"/>
    </source>
</evidence>